<name>A0ABR8KFV9_9NOSO</name>
<keyword evidence="2" id="KW-1185">Reference proteome</keyword>
<evidence type="ECO:0000313" key="2">
    <source>
        <dbReference type="Proteomes" id="UP000637383"/>
    </source>
</evidence>
<evidence type="ECO:0008006" key="3">
    <source>
        <dbReference type="Google" id="ProtNLM"/>
    </source>
</evidence>
<protein>
    <recommendedName>
        <fullName evidence="3">Transposase</fullName>
    </recommendedName>
</protein>
<sequence>MRFATTHPTELLNHFWFRTVSLMAIAFARQPACDRYPILNFVTNQIGLLYDILHLVLLYS</sequence>
<evidence type="ECO:0000313" key="1">
    <source>
        <dbReference type="EMBL" id="MBD2737935.1"/>
    </source>
</evidence>
<dbReference type="EMBL" id="JACJTU010000039">
    <property type="protein sequence ID" value="MBD2737935.1"/>
    <property type="molecule type" value="Genomic_DNA"/>
</dbReference>
<organism evidence="1 2">
    <name type="scientific">Nostoc paludosum FACHB-159</name>
    <dbReference type="NCBI Taxonomy" id="2692908"/>
    <lineage>
        <taxon>Bacteria</taxon>
        <taxon>Bacillati</taxon>
        <taxon>Cyanobacteriota</taxon>
        <taxon>Cyanophyceae</taxon>
        <taxon>Nostocales</taxon>
        <taxon>Nostocaceae</taxon>
        <taxon>Nostoc</taxon>
    </lineage>
</organism>
<accession>A0ABR8KFV9</accession>
<reference evidence="1 2" key="1">
    <citation type="journal article" date="2020" name="ISME J.">
        <title>Comparative genomics reveals insights into cyanobacterial evolution and habitat adaptation.</title>
        <authorList>
            <person name="Chen M.Y."/>
            <person name="Teng W.K."/>
            <person name="Zhao L."/>
            <person name="Hu C.X."/>
            <person name="Zhou Y.K."/>
            <person name="Han B.P."/>
            <person name="Song L.R."/>
            <person name="Shu W.S."/>
        </authorList>
    </citation>
    <scope>NUCLEOTIDE SEQUENCE [LARGE SCALE GENOMIC DNA]</scope>
    <source>
        <strain evidence="1 2">FACHB-159</strain>
    </source>
</reference>
<dbReference type="RefSeq" id="WP_190958497.1">
    <property type="nucleotide sequence ID" value="NZ_JACJTU010000039.1"/>
</dbReference>
<gene>
    <name evidence="1" type="ORF">H6H03_29295</name>
</gene>
<proteinExistence type="predicted"/>
<dbReference type="Proteomes" id="UP000637383">
    <property type="component" value="Unassembled WGS sequence"/>
</dbReference>
<comment type="caution">
    <text evidence="1">The sequence shown here is derived from an EMBL/GenBank/DDBJ whole genome shotgun (WGS) entry which is preliminary data.</text>
</comment>